<reference evidence="1" key="1">
    <citation type="submission" date="2019-11" db="EMBL/GenBank/DDBJ databases">
        <title>Nori genome reveals adaptations in red seaweeds to the harsh intertidal environment.</title>
        <authorList>
            <person name="Wang D."/>
            <person name="Mao Y."/>
        </authorList>
    </citation>
    <scope>NUCLEOTIDE SEQUENCE</scope>
    <source>
        <tissue evidence="1">Gametophyte</tissue>
    </source>
</reference>
<dbReference type="EMBL" id="CM020619">
    <property type="protein sequence ID" value="KAK1865184.1"/>
    <property type="molecule type" value="Genomic_DNA"/>
</dbReference>
<accession>A0ACC3C4Z6</accession>
<sequence>MMHWMMLISRQGKVRLSKWFDASTTAQRATIMRDVVTLVLPRPSVMCNVVEWTSPPPPPSSPSPSGAPAPPSSASLARKLIYRRYASLYFVLCISDGDNELSALETVHLYVESLDKYFGNVCELDVIFNFDRAYFLADELFLGGHLQETNRATVLRNARAADELAERVVKFSEKDAAARRAAGVTSRV</sequence>
<keyword evidence="2" id="KW-1185">Reference proteome</keyword>
<organism evidence="1 2">
    <name type="scientific">Pyropia yezoensis</name>
    <name type="common">Susabi-nori</name>
    <name type="synonym">Porphyra yezoensis</name>
    <dbReference type="NCBI Taxonomy" id="2788"/>
    <lineage>
        <taxon>Eukaryota</taxon>
        <taxon>Rhodophyta</taxon>
        <taxon>Bangiophyceae</taxon>
        <taxon>Bangiales</taxon>
        <taxon>Bangiaceae</taxon>
        <taxon>Pyropia</taxon>
    </lineage>
</organism>
<proteinExistence type="predicted"/>
<evidence type="ECO:0000313" key="1">
    <source>
        <dbReference type="EMBL" id="KAK1865184.1"/>
    </source>
</evidence>
<evidence type="ECO:0000313" key="2">
    <source>
        <dbReference type="Proteomes" id="UP000798662"/>
    </source>
</evidence>
<name>A0ACC3C4Z6_PYRYE</name>
<comment type="caution">
    <text evidence="1">The sequence shown here is derived from an EMBL/GenBank/DDBJ whole genome shotgun (WGS) entry which is preliminary data.</text>
</comment>
<gene>
    <name evidence="1" type="ORF">I4F81_007719</name>
</gene>
<protein>
    <submittedName>
        <fullName evidence="1">Uncharacterized protein</fullName>
    </submittedName>
</protein>
<dbReference type="Proteomes" id="UP000798662">
    <property type="component" value="Chromosome 2"/>
</dbReference>